<dbReference type="InterPro" id="IPR003439">
    <property type="entry name" value="ABC_transporter-like_ATP-bd"/>
</dbReference>
<dbReference type="GO" id="GO:0005524">
    <property type="term" value="F:ATP binding"/>
    <property type="evidence" value="ECO:0007669"/>
    <property type="project" value="UniProtKB-KW"/>
</dbReference>
<name>A0AAW9A8J4_9BACL</name>
<sequence length="291" mass="33376">MIEVNQVHFRYHTTDVLHDFSLIEHEKVIVGLWGRNGSGKTTLMKLLAGHLKPNQGEINIQGFTPYNDDRTNNHLCYMQEDHPFSKMWKVKDALRFGNYYNPNFDMDFAKKLLSIFNLNEKKHVSGLSKGMKSALQFIIGMASNADITILDEPTNGLDIAMQKKFNKVLLDSYEENPRLILLSSHNIEEIQTLCEALVVIHDGNVLFHEPMETMREKGIWLSGEKDAFSTIIQSHTVLEQQVIGTKMKVMLDEPFTSEWKHFAMANGLTIEPASLHDYLVNRTEKRIEVAQ</sequence>
<dbReference type="Pfam" id="PF00005">
    <property type="entry name" value="ABC_tran"/>
    <property type="match status" value="1"/>
</dbReference>
<dbReference type="InterPro" id="IPR017871">
    <property type="entry name" value="ABC_transporter-like_CS"/>
</dbReference>
<keyword evidence="5" id="KW-1185">Reference proteome</keyword>
<organism evidence="4 5">
    <name type="scientific">Sporosarcina thermotolerans</name>
    <dbReference type="NCBI Taxonomy" id="633404"/>
    <lineage>
        <taxon>Bacteria</taxon>
        <taxon>Bacillati</taxon>
        <taxon>Bacillota</taxon>
        <taxon>Bacilli</taxon>
        <taxon>Bacillales</taxon>
        <taxon>Caryophanaceae</taxon>
        <taxon>Sporosarcina</taxon>
    </lineage>
</organism>
<dbReference type="Gene3D" id="3.40.50.300">
    <property type="entry name" value="P-loop containing nucleotide triphosphate hydrolases"/>
    <property type="match status" value="1"/>
</dbReference>
<dbReference type="PANTHER" id="PTHR43158">
    <property type="entry name" value="SKFA PEPTIDE EXPORT ATP-BINDING PROTEIN SKFE"/>
    <property type="match status" value="1"/>
</dbReference>
<reference evidence="4 5" key="1">
    <citation type="submission" date="2023-06" db="EMBL/GenBank/DDBJ databases">
        <title>Sporosarcina sp. nov., isolated from Korean traditional fermented seafood 'Jeotgal'.</title>
        <authorList>
            <person name="Yang A.I."/>
            <person name="Shin N.-R."/>
        </authorList>
    </citation>
    <scope>NUCLEOTIDE SEQUENCE [LARGE SCALE GENOMIC DNA]</scope>
    <source>
        <strain evidence="4 5">KCTC43456</strain>
    </source>
</reference>
<accession>A0AAW9A8J4</accession>
<gene>
    <name evidence="4" type="ORF">QTL97_11265</name>
</gene>
<dbReference type="CDD" id="cd03230">
    <property type="entry name" value="ABC_DR_subfamily_A"/>
    <property type="match status" value="1"/>
</dbReference>
<dbReference type="EMBL" id="JAUBDJ010000006">
    <property type="protein sequence ID" value="MDW0117517.1"/>
    <property type="molecule type" value="Genomic_DNA"/>
</dbReference>
<evidence type="ECO:0000313" key="4">
    <source>
        <dbReference type="EMBL" id="MDW0117517.1"/>
    </source>
</evidence>
<keyword evidence="2 4" id="KW-0067">ATP-binding</keyword>
<dbReference type="PROSITE" id="PS00211">
    <property type="entry name" value="ABC_TRANSPORTER_1"/>
    <property type="match status" value="1"/>
</dbReference>
<dbReference type="PANTHER" id="PTHR43158:SF5">
    <property type="entry name" value="ABC TRANSPORTER, ATP-BINDING PROTEIN"/>
    <property type="match status" value="1"/>
</dbReference>
<dbReference type="SUPFAM" id="SSF52540">
    <property type="entry name" value="P-loop containing nucleoside triphosphate hydrolases"/>
    <property type="match status" value="1"/>
</dbReference>
<evidence type="ECO:0000256" key="1">
    <source>
        <dbReference type="ARBA" id="ARBA00022741"/>
    </source>
</evidence>
<dbReference type="InterPro" id="IPR003593">
    <property type="entry name" value="AAA+_ATPase"/>
</dbReference>
<evidence type="ECO:0000259" key="3">
    <source>
        <dbReference type="PROSITE" id="PS50893"/>
    </source>
</evidence>
<dbReference type="AlphaFoldDB" id="A0AAW9A8J4"/>
<evidence type="ECO:0000313" key="5">
    <source>
        <dbReference type="Proteomes" id="UP001271648"/>
    </source>
</evidence>
<dbReference type="PROSITE" id="PS50893">
    <property type="entry name" value="ABC_TRANSPORTER_2"/>
    <property type="match status" value="1"/>
</dbReference>
<keyword evidence="1" id="KW-0547">Nucleotide-binding</keyword>
<proteinExistence type="predicted"/>
<dbReference type="GO" id="GO:0016887">
    <property type="term" value="F:ATP hydrolysis activity"/>
    <property type="evidence" value="ECO:0007669"/>
    <property type="project" value="InterPro"/>
</dbReference>
<feature type="domain" description="ABC transporter" evidence="3">
    <location>
        <begin position="2"/>
        <end position="227"/>
    </location>
</feature>
<dbReference type="RefSeq" id="WP_283734390.1">
    <property type="nucleotide sequence ID" value="NZ_CP125968.1"/>
</dbReference>
<comment type="caution">
    <text evidence="4">The sequence shown here is derived from an EMBL/GenBank/DDBJ whole genome shotgun (WGS) entry which is preliminary data.</text>
</comment>
<dbReference type="Proteomes" id="UP001271648">
    <property type="component" value="Unassembled WGS sequence"/>
</dbReference>
<evidence type="ECO:0000256" key="2">
    <source>
        <dbReference type="ARBA" id="ARBA00022840"/>
    </source>
</evidence>
<dbReference type="SMART" id="SM00382">
    <property type="entry name" value="AAA"/>
    <property type="match status" value="1"/>
</dbReference>
<protein>
    <submittedName>
        <fullName evidence="4">ABC transporter ATP-binding protein</fullName>
    </submittedName>
</protein>
<dbReference type="InterPro" id="IPR027417">
    <property type="entry name" value="P-loop_NTPase"/>
</dbReference>